<sequence length="141" mass="15417">MKEYKYKINGTEYVVAINKIDDKEAELEVNGTPFNVEILTEKKKPAPTVKRPQPVKPVEHVAAPQAASTGRSSAIKAPLPGVIIDILVNEGDQVKRGQKLLVLEAMKMENNINSDKDGTVKAIKVRKGDSILEGTDLVVIE</sequence>
<evidence type="ECO:0000313" key="5">
    <source>
        <dbReference type="Proteomes" id="UP001628220"/>
    </source>
</evidence>
<dbReference type="EMBL" id="BAAFSF010000001">
    <property type="protein sequence ID" value="GAB1251115.1"/>
    <property type="molecule type" value="Genomic_DNA"/>
</dbReference>
<dbReference type="InterPro" id="IPR050709">
    <property type="entry name" value="Biotin_Carboxyl_Carrier/Decarb"/>
</dbReference>
<dbReference type="PANTHER" id="PTHR45266:SF3">
    <property type="entry name" value="OXALOACETATE DECARBOXYLASE ALPHA CHAIN"/>
    <property type="match status" value="1"/>
</dbReference>
<dbReference type="Gene3D" id="2.40.50.100">
    <property type="match status" value="1"/>
</dbReference>
<accession>A0ABQ0E075</accession>
<dbReference type="PROSITE" id="PS00188">
    <property type="entry name" value="BIOTIN"/>
    <property type="match status" value="1"/>
</dbReference>
<evidence type="ECO:0000256" key="2">
    <source>
        <dbReference type="SAM" id="MobiDB-lite"/>
    </source>
</evidence>
<evidence type="ECO:0000313" key="4">
    <source>
        <dbReference type="EMBL" id="GAB1251115.1"/>
    </source>
</evidence>
<organism evidence="4 5">
    <name type="scientific">Porphyromonas miyakawae</name>
    <dbReference type="NCBI Taxonomy" id="3137470"/>
    <lineage>
        <taxon>Bacteria</taxon>
        <taxon>Pseudomonadati</taxon>
        <taxon>Bacteroidota</taxon>
        <taxon>Bacteroidia</taxon>
        <taxon>Bacteroidales</taxon>
        <taxon>Porphyromonadaceae</taxon>
        <taxon>Porphyromonas</taxon>
    </lineage>
</organism>
<dbReference type="PROSITE" id="PS50968">
    <property type="entry name" value="BIOTINYL_LIPOYL"/>
    <property type="match status" value="1"/>
</dbReference>
<feature type="domain" description="Lipoyl-binding" evidence="3">
    <location>
        <begin position="66"/>
        <end position="141"/>
    </location>
</feature>
<dbReference type="CDD" id="cd06850">
    <property type="entry name" value="biotinyl_domain"/>
    <property type="match status" value="1"/>
</dbReference>
<dbReference type="InterPro" id="IPR011053">
    <property type="entry name" value="Single_hybrid_motif"/>
</dbReference>
<dbReference type="InterPro" id="IPR001882">
    <property type="entry name" value="Biotin_BS"/>
</dbReference>
<evidence type="ECO:0000256" key="1">
    <source>
        <dbReference type="ARBA" id="ARBA00023267"/>
    </source>
</evidence>
<protein>
    <submittedName>
        <fullName evidence="4">Biotin/lipoyl-binding protein</fullName>
    </submittedName>
</protein>
<comment type="caution">
    <text evidence="4">The sequence shown here is derived from an EMBL/GenBank/DDBJ whole genome shotgun (WGS) entry which is preliminary data.</text>
</comment>
<dbReference type="InterPro" id="IPR000089">
    <property type="entry name" value="Biotin_lipoyl"/>
</dbReference>
<name>A0ABQ0E075_9PORP</name>
<proteinExistence type="predicted"/>
<keyword evidence="1" id="KW-0092">Biotin</keyword>
<dbReference type="SUPFAM" id="SSF51230">
    <property type="entry name" value="Single hybrid motif"/>
    <property type="match status" value="1"/>
</dbReference>
<reference evidence="4 5" key="1">
    <citation type="journal article" date="2025" name="Int. J. Syst. Evol. Microbiol.">
        <title>Desulfovibrio falkowii sp. nov., Porphyromonas miyakawae sp. nov., Mediterraneibacter flintii sp. nov. and Owariibacterium komagatae gen. nov., sp. nov., isolated from human faeces.</title>
        <authorList>
            <person name="Hamaguchi T."/>
            <person name="Ohara M."/>
            <person name="Hisatomi A."/>
            <person name="Sekiguchi K."/>
            <person name="Takeda J.I."/>
            <person name="Ueyama J."/>
            <person name="Ito M."/>
            <person name="Nishiwaki H."/>
            <person name="Ogi T."/>
            <person name="Hirayama M."/>
            <person name="Ohkuma M."/>
            <person name="Sakamoto M."/>
            <person name="Ohno K."/>
        </authorList>
    </citation>
    <scope>NUCLEOTIDE SEQUENCE [LARGE SCALE GENOMIC DNA]</scope>
    <source>
        <strain evidence="4 5">13CB11C</strain>
    </source>
</reference>
<dbReference type="Pfam" id="PF00364">
    <property type="entry name" value="Biotin_lipoyl"/>
    <property type="match status" value="1"/>
</dbReference>
<dbReference type="PANTHER" id="PTHR45266">
    <property type="entry name" value="OXALOACETATE DECARBOXYLASE ALPHA CHAIN"/>
    <property type="match status" value="1"/>
</dbReference>
<gene>
    <name evidence="4" type="ORF">Tsumi_02190</name>
</gene>
<evidence type="ECO:0000259" key="3">
    <source>
        <dbReference type="PROSITE" id="PS50968"/>
    </source>
</evidence>
<dbReference type="RefSeq" id="WP_411914931.1">
    <property type="nucleotide sequence ID" value="NZ_BAAFSF010000001.1"/>
</dbReference>
<dbReference type="Proteomes" id="UP001628220">
    <property type="component" value="Unassembled WGS sequence"/>
</dbReference>
<feature type="region of interest" description="Disordered" evidence="2">
    <location>
        <begin position="45"/>
        <end position="72"/>
    </location>
</feature>
<keyword evidence="5" id="KW-1185">Reference proteome</keyword>